<evidence type="ECO:0000313" key="3">
    <source>
        <dbReference type="EMBL" id="HCW93677.1"/>
    </source>
</evidence>
<reference evidence="3 4" key="1">
    <citation type="journal article" date="2018" name="Nat. Biotechnol.">
        <title>A standardized bacterial taxonomy based on genome phylogeny substantially revises the tree of life.</title>
        <authorList>
            <person name="Parks D.H."/>
            <person name="Chuvochina M."/>
            <person name="Waite D.W."/>
            <person name="Rinke C."/>
            <person name="Skarshewski A."/>
            <person name="Chaumeil P.A."/>
            <person name="Hugenholtz P."/>
        </authorList>
    </citation>
    <scope>NUCLEOTIDE SEQUENCE [LARGE SCALE GENOMIC DNA]</scope>
    <source>
        <strain evidence="3">UBA8672</strain>
    </source>
</reference>
<gene>
    <name evidence="3" type="ORF">DHM44_08335</name>
</gene>
<evidence type="ECO:0000256" key="1">
    <source>
        <dbReference type="ARBA" id="ARBA00010584"/>
    </source>
</evidence>
<name>A0A3D5QCY0_FLESI</name>
<feature type="non-terminal residue" evidence="3">
    <location>
        <position position="1"/>
    </location>
</feature>
<dbReference type="EC" id="1.2.1.11" evidence="3"/>
<dbReference type="EMBL" id="DPPF01000170">
    <property type="protein sequence ID" value="HCW93677.1"/>
    <property type="molecule type" value="Genomic_DNA"/>
</dbReference>
<dbReference type="AlphaFoldDB" id="A0A3D5QCY0"/>
<keyword evidence="3" id="KW-0560">Oxidoreductase</keyword>
<accession>A0A3D5QCY0</accession>
<protein>
    <submittedName>
        <fullName evidence="3">Aspartate-semialdehyde dehydrogenase</fullName>
        <ecNumber evidence="3">1.2.1.11</ecNumber>
    </submittedName>
</protein>
<dbReference type="Proteomes" id="UP000262325">
    <property type="component" value="Unassembled WGS sequence"/>
</dbReference>
<sequence length="68" mass="7599">TKEEMKMYNETKKIIGDNNVLVSATCVRVPVLTAHSESIFVETKDKISVEKAKELFSNAKGLQVMDNP</sequence>
<dbReference type="InterPro" id="IPR012280">
    <property type="entry name" value="Semialdhyde_DH_dimer_dom"/>
</dbReference>
<dbReference type="GO" id="GO:0004073">
    <property type="term" value="F:aspartate-semialdehyde dehydrogenase activity"/>
    <property type="evidence" value="ECO:0007669"/>
    <property type="project" value="UniProtKB-EC"/>
</dbReference>
<dbReference type="PANTHER" id="PTHR46278">
    <property type="entry name" value="DEHYDROGENASE, PUTATIVE-RELATED"/>
    <property type="match status" value="1"/>
</dbReference>
<organism evidence="3 4">
    <name type="scientific">Flexistipes sinusarabici</name>
    <dbReference type="NCBI Taxonomy" id="2352"/>
    <lineage>
        <taxon>Bacteria</taxon>
        <taxon>Pseudomonadati</taxon>
        <taxon>Deferribacterota</taxon>
        <taxon>Deferribacteres</taxon>
        <taxon>Deferribacterales</taxon>
        <taxon>Flexistipitaceae</taxon>
        <taxon>Flexistipes</taxon>
    </lineage>
</organism>
<dbReference type="PANTHER" id="PTHR46278:SF2">
    <property type="entry name" value="ASPARTATE-SEMIALDEHYDE DEHYDROGENASE"/>
    <property type="match status" value="1"/>
</dbReference>
<dbReference type="Gene3D" id="3.30.360.10">
    <property type="entry name" value="Dihydrodipicolinate Reductase, domain 2"/>
    <property type="match status" value="1"/>
</dbReference>
<comment type="caution">
    <text evidence="3">The sequence shown here is derived from an EMBL/GenBank/DDBJ whole genome shotgun (WGS) entry which is preliminary data.</text>
</comment>
<feature type="domain" description="Semialdehyde dehydrogenase dimerisation" evidence="2">
    <location>
        <begin position="1"/>
        <end position="68"/>
    </location>
</feature>
<proteinExistence type="inferred from homology"/>
<evidence type="ECO:0000259" key="2">
    <source>
        <dbReference type="Pfam" id="PF02774"/>
    </source>
</evidence>
<dbReference type="SUPFAM" id="SSF55347">
    <property type="entry name" value="Glyceraldehyde-3-phosphate dehydrogenase-like, C-terminal domain"/>
    <property type="match status" value="1"/>
</dbReference>
<dbReference type="GO" id="GO:0046983">
    <property type="term" value="F:protein dimerization activity"/>
    <property type="evidence" value="ECO:0007669"/>
    <property type="project" value="InterPro"/>
</dbReference>
<comment type="similarity">
    <text evidence="1">Belongs to the aspartate-semialdehyde dehydrogenase family.</text>
</comment>
<evidence type="ECO:0000313" key="4">
    <source>
        <dbReference type="Proteomes" id="UP000262325"/>
    </source>
</evidence>
<dbReference type="Pfam" id="PF02774">
    <property type="entry name" value="Semialdhyde_dhC"/>
    <property type="match status" value="1"/>
</dbReference>
<dbReference type="GO" id="GO:0008652">
    <property type="term" value="P:amino acid biosynthetic process"/>
    <property type="evidence" value="ECO:0007669"/>
    <property type="project" value="InterPro"/>
</dbReference>
<feature type="non-terminal residue" evidence="3">
    <location>
        <position position="68"/>
    </location>
</feature>